<dbReference type="NCBIfam" id="NF008823">
    <property type="entry name" value="PRK11873.1"/>
    <property type="match status" value="1"/>
</dbReference>
<evidence type="ECO:0000256" key="8">
    <source>
        <dbReference type="ARBA" id="ARBA00048428"/>
    </source>
</evidence>
<dbReference type="PANTHER" id="PTHR43675">
    <property type="entry name" value="ARSENITE METHYLTRANSFERASE"/>
    <property type="match status" value="1"/>
</dbReference>
<name>D5XB11_THEPJ</name>
<evidence type="ECO:0000256" key="3">
    <source>
        <dbReference type="ARBA" id="ARBA00034487"/>
    </source>
</evidence>
<dbReference type="GO" id="GO:0032259">
    <property type="term" value="P:methylation"/>
    <property type="evidence" value="ECO:0007669"/>
    <property type="project" value="UniProtKB-KW"/>
</dbReference>
<dbReference type="eggNOG" id="COG2226">
    <property type="taxonomic scope" value="Bacteria"/>
</dbReference>
<comment type="catalytic activity">
    <reaction evidence="8">
        <text>arsenic triglutathione + 3 [thioredoxin]-dithiol + 3 S-adenosyl-L-methionine = trimethylarsine + 3 [thioredoxin]-disulfide + 3 glutathione + 3 S-adenosyl-L-homocysteine + 3 H(+)</text>
        <dbReference type="Rhea" id="RHEA:69432"/>
        <dbReference type="Rhea" id="RHEA-COMP:10698"/>
        <dbReference type="Rhea" id="RHEA-COMP:10700"/>
        <dbReference type="ChEBI" id="CHEBI:15378"/>
        <dbReference type="ChEBI" id="CHEBI:27130"/>
        <dbReference type="ChEBI" id="CHEBI:29950"/>
        <dbReference type="ChEBI" id="CHEBI:50058"/>
        <dbReference type="ChEBI" id="CHEBI:57856"/>
        <dbReference type="ChEBI" id="CHEBI:57925"/>
        <dbReference type="ChEBI" id="CHEBI:59789"/>
        <dbReference type="ChEBI" id="CHEBI:183640"/>
        <dbReference type="EC" id="2.1.1.137"/>
    </reaction>
</comment>
<dbReference type="Proteomes" id="UP000002377">
    <property type="component" value="Chromosome"/>
</dbReference>
<dbReference type="OrthoDB" id="9772751at2"/>
<dbReference type="RefSeq" id="WP_013119354.1">
    <property type="nucleotide sequence ID" value="NC_014152.1"/>
</dbReference>
<keyword evidence="1 10" id="KW-0808">Transferase</keyword>
<dbReference type="PANTHER" id="PTHR43675:SF8">
    <property type="entry name" value="ARSENITE METHYLTRANSFERASE"/>
    <property type="match status" value="1"/>
</dbReference>
<evidence type="ECO:0000256" key="7">
    <source>
        <dbReference type="ARBA" id="ARBA00047943"/>
    </source>
</evidence>
<dbReference type="InterPro" id="IPR029063">
    <property type="entry name" value="SAM-dependent_MTases_sf"/>
</dbReference>
<evidence type="ECO:0000259" key="9">
    <source>
        <dbReference type="Pfam" id="PF13847"/>
    </source>
</evidence>
<dbReference type="SUPFAM" id="SSF53335">
    <property type="entry name" value="S-adenosyl-L-methionine-dependent methyltransferases"/>
    <property type="match status" value="1"/>
</dbReference>
<organism evidence="10 11">
    <name type="scientific">Thermincola potens (strain JR)</name>
    <dbReference type="NCBI Taxonomy" id="635013"/>
    <lineage>
        <taxon>Bacteria</taxon>
        <taxon>Bacillati</taxon>
        <taxon>Bacillota</taxon>
        <taxon>Clostridia</taxon>
        <taxon>Eubacteriales</taxon>
        <taxon>Thermincolaceae</taxon>
        <taxon>Thermincola</taxon>
    </lineage>
</organism>
<keyword evidence="11" id="KW-1185">Reference proteome</keyword>
<evidence type="ECO:0000256" key="1">
    <source>
        <dbReference type="ARBA" id="ARBA00022679"/>
    </source>
</evidence>
<evidence type="ECO:0000256" key="4">
    <source>
        <dbReference type="ARBA" id="ARBA00034521"/>
    </source>
</evidence>
<dbReference type="STRING" id="635013.TherJR_0449"/>
<reference evidence="10 11" key="1">
    <citation type="submission" date="2010-05" db="EMBL/GenBank/DDBJ databases">
        <title>Complete sequence of Thermincola sp. JR.</title>
        <authorList>
            <consortium name="US DOE Joint Genome Institute"/>
            <person name="Lucas S."/>
            <person name="Copeland A."/>
            <person name="Lapidus A."/>
            <person name="Cheng J.-F."/>
            <person name="Bruce D."/>
            <person name="Goodwin L."/>
            <person name="Pitluck S."/>
            <person name="Chertkov O."/>
            <person name="Detter J.C."/>
            <person name="Han C."/>
            <person name="Tapia R."/>
            <person name="Land M."/>
            <person name="Hauser L."/>
            <person name="Kyrpides N."/>
            <person name="Mikhailova N."/>
            <person name="Hazen T.C."/>
            <person name="Woyke T."/>
        </authorList>
    </citation>
    <scope>NUCLEOTIDE SEQUENCE [LARGE SCALE GENOMIC DNA]</scope>
    <source>
        <strain evidence="10 11">JR</strain>
    </source>
</reference>
<dbReference type="EMBL" id="CP002028">
    <property type="protein sequence ID" value="ADG81331.1"/>
    <property type="molecule type" value="Genomic_DNA"/>
</dbReference>
<dbReference type="CDD" id="cd02440">
    <property type="entry name" value="AdoMet_MTases"/>
    <property type="match status" value="1"/>
</dbReference>
<dbReference type="AlphaFoldDB" id="D5XB11"/>
<dbReference type="GO" id="GO:0030791">
    <property type="term" value="F:arsenite methyltransferase activity"/>
    <property type="evidence" value="ECO:0007669"/>
    <property type="project" value="UniProtKB-EC"/>
</dbReference>
<evidence type="ECO:0000256" key="5">
    <source>
        <dbReference type="ARBA" id="ARBA00034545"/>
    </source>
</evidence>
<gene>
    <name evidence="10" type="ordered locus">TherJR_0449</name>
</gene>
<dbReference type="HOGENOM" id="CLU_052868_1_1_9"/>
<proteinExistence type="inferred from homology"/>
<keyword evidence="10" id="KW-0489">Methyltransferase</keyword>
<dbReference type="KEGG" id="tjr:TherJR_0449"/>
<keyword evidence="2" id="KW-0949">S-adenosyl-L-methionine</keyword>
<dbReference type="Pfam" id="PF13847">
    <property type="entry name" value="Methyltransf_31"/>
    <property type="match status" value="1"/>
</dbReference>
<dbReference type="InterPro" id="IPR026669">
    <property type="entry name" value="Arsenite_MeTrfase-like"/>
</dbReference>
<evidence type="ECO:0000313" key="10">
    <source>
        <dbReference type="EMBL" id="ADG81331.1"/>
    </source>
</evidence>
<evidence type="ECO:0000256" key="6">
    <source>
        <dbReference type="ARBA" id="ARBA00047941"/>
    </source>
</evidence>
<comment type="catalytic activity">
    <reaction evidence="6">
        <text>arsenic triglutathione + [thioredoxin]-dithiol + S-adenosyl-L-methionine + 2 H2O = methylarsonous acid + [thioredoxin]-disulfide + 3 glutathione + S-adenosyl-L-homocysteine + H(+)</text>
        <dbReference type="Rhea" id="RHEA:69460"/>
        <dbReference type="Rhea" id="RHEA-COMP:10698"/>
        <dbReference type="Rhea" id="RHEA-COMP:10700"/>
        <dbReference type="ChEBI" id="CHEBI:15377"/>
        <dbReference type="ChEBI" id="CHEBI:15378"/>
        <dbReference type="ChEBI" id="CHEBI:17826"/>
        <dbReference type="ChEBI" id="CHEBI:29950"/>
        <dbReference type="ChEBI" id="CHEBI:50058"/>
        <dbReference type="ChEBI" id="CHEBI:57856"/>
        <dbReference type="ChEBI" id="CHEBI:57925"/>
        <dbReference type="ChEBI" id="CHEBI:59789"/>
        <dbReference type="ChEBI" id="CHEBI:183640"/>
        <dbReference type="EC" id="2.1.1.137"/>
    </reaction>
</comment>
<accession>D5XB11</accession>
<dbReference type="EC" id="2.1.1.137" evidence="4"/>
<protein>
    <recommendedName>
        <fullName evidence="5">Arsenite methyltransferase</fullName>
        <ecNumber evidence="4">2.1.1.137</ecNumber>
    </recommendedName>
</protein>
<dbReference type="InterPro" id="IPR025714">
    <property type="entry name" value="Methyltranfer_dom"/>
</dbReference>
<evidence type="ECO:0000256" key="2">
    <source>
        <dbReference type="ARBA" id="ARBA00022691"/>
    </source>
</evidence>
<comment type="similarity">
    <text evidence="3">Belongs to the methyltransferase superfamily. Arsenite methyltransferase family.</text>
</comment>
<feature type="domain" description="Methyltransferase" evidence="9">
    <location>
        <begin position="74"/>
        <end position="220"/>
    </location>
</feature>
<sequence length="277" mass="29689">MDKIKIIKTVRETYGAIARQQNGSGCGCGCYCSGDDINTYVQSLGYSPEELNKIPTEANLALSCGNPTALAGLKEGEVVLDLGSGAGFDCFLAASKVGPAGRVIGVDMTPEMIERARTIAARENFSNVEFRLGEIENLPVADNSVDVVISNCVINLSADKKRVFREIYRVLKPGGRVAISDVALLKELPEAVRMSMEAYSGCIAGAVPLEHYKLLVEEAGLTDIVITDQGFSFSITPDTKDPLARAVLESLEEGQTIEQFVTSIYVQAKKSQVNNGA</sequence>
<dbReference type="Gene3D" id="3.40.50.150">
    <property type="entry name" value="Vaccinia Virus protein VP39"/>
    <property type="match status" value="1"/>
</dbReference>
<evidence type="ECO:0000313" key="11">
    <source>
        <dbReference type="Proteomes" id="UP000002377"/>
    </source>
</evidence>
<comment type="catalytic activity">
    <reaction evidence="7">
        <text>arsenic triglutathione + 2 [thioredoxin]-dithiol + 2 S-adenosyl-L-methionine + H2O = dimethylarsinous acid + 2 [thioredoxin]-disulfide + 3 glutathione + 2 S-adenosyl-L-homocysteine + 2 H(+)</text>
        <dbReference type="Rhea" id="RHEA:69464"/>
        <dbReference type="Rhea" id="RHEA-COMP:10698"/>
        <dbReference type="Rhea" id="RHEA-COMP:10700"/>
        <dbReference type="ChEBI" id="CHEBI:15377"/>
        <dbReference type="ChEBI" id="CHEBI:15378"/>
        <dbReference type="ChEBI" id="CHEBI:23808"/>
        <dbReference type="ChEBI" id="CHEBI:29950"/>
        <dbReference type="ChEBI" id="CHEBI:50058"/>
        <dbReference type="ChEBI" id="CHEBI:57856"/>
        <dbReference type="ChEBI" id="CHEBI:57925"/>
        <dbReference type="ChEBI" id="CHEBI:59789"/>
        <dbReference type="ChEBI" id="CHEBI:183640"/>
        <dbReference type="EC" id="2.1.1.137"/>
    </reaction>
</comment>